<organism evidence="2 3">
    <name type="scientific">Ilex paraguariensis</name>
    <name type="common">yerba mate</name>
    <dbReference type="NCBI Taxonomy" id="185542"/>
    <lineage>
        <taxon>Eukaryota</taxon>
        <taxon>Viridiplantae</taxon>
        <taxon>Streptophyta</taxon>
        <taxon>Embryophyta</taxon>
        <taxon>Tracheophyta</taxon>
        <taxon>Spermatophyta</taxon>
        <taxon>Magnoliopsida</taxon>
        <taxon>eudicotyledons</taxon>
        <taxon>Gunneridae</taxon>
        <taxon>Pentapetalae</taxon>
        <taxon>asterids</taxon>
        <taxon>campanulids</taxon>
        <taxon>Aquifoliales</taxon>
        <taxon>Aquifoliaceae</taxon>
        <taxon>Ilex</taxon>
    </lineage>
</organism>
<protein>
    <submittedName>
        <fullName evidence="2">Uncharacterized protein</fullName>
    </submittedName>
</protein>
<gene>
    <name evidence="2" type="ORF">ILEXP_LOCUS51656</name>
</gene>
<evidence type="ECO:0000313" key="2">
    <source>
        <dbReference type="EMBL" id="CAK9181582.1"/>
    </source>
</evidence>
<keyword evidence="1" id="KW-1133">Transmembrane helix</keyword>
<reference evidence="2 3" key="1">
    <citation type="submission" date="2024-02" db="EMBL/GenBank/DDBJ databases">
        <authorList>
            <person name="Vignale AGUSTIN F."/>
            <person name="Sosa J E."/>
            <person name="Modenutti C."/>
        </authorList>
    </citation>
    <scope>NUCLEOTIDE SEQUENCE [LARGE SCALE GENOMIC DNA]</scope>
</reference>
<keyword evidence="1" id="KW-0472">Membrane</keyword>
<sequence>MVEPLHHIRKDSPRFLQINCQLQIAKLIGFLGPRLSSSQYRMFLLKTYFYVMYLINLLSDSFVVCSLLQLLRLSAILETLCAIILLYVSEAELHAPGHFLPLVHEIFSSVQSVCSSRWQHTR</sequence>
<dbReference type="Proteomes" id="UP001642360">
    <property type="component" value="Unassembled WGS sequence"/>
</dbReference>
<dbReference type="AlphaFoldDB" id="A0ABC8UL01"/>
<keyword evidence="3" id="KW-1185">Reference proteome</keyword>
<proteinExistence type="predicted"/>
<dbReference type="EMBL" id="CAUOFW020008091">
    <property type="protein sequence ID" value="CAK9181582.1"/>
    <property type="molecule type" value="Genomic_DNA"/>
</dbReference>
<feature type="transmembrane region" description="Helical" evidence="1">
    <location>
        <begin position="43"/>
        <end position="64"/>
    </location>
</feature>
<evidence type="ECO:0000313" key="3">
    <source>
        <dbReference type="Proteomes" id="UP001642360"/>
    </source>
</evidence>
<name>A0ABC8UL01_9AQUA</name>
<keyword evidence="1" id="KW-0812">Transmembrane</keyword>
<comment type="caution">
    <text evidence="2">The sequence shown here is derived from an EMBL/GenBank/DDBJ whole genome shotgun (WGS) entry which is preliminary data.</text>
</comment>
<accession>A0ABC8UL01</accession>
<evidence type="ECO:0000256" key="1">
    <source>
        <dbReference type="SAM" id="Phobius"/>
    </source>
</evidence>